<organism evidence="1 2">
    <name type="scientific">Romanomermis culicivorax</name>
    <name type="common">Nematode worm</name>
    <dbReference type="NCBI Taxonomy" id="13658"/>
    <lineage>
        <taxon>Eukaryota</taxon>
        <taxon>Metazoa</taxon>
        <taxon>Ecdysozoa</taxon>
        <taxon>Nematoda</taxon>
        <taxon>Enoplea</taxon>
        <taxon>Dorylaimia</taxon>
        <taxon>Mermithida</taxon>
        <taxon>Mermithoidea</taxon>
        <taxon>Mermithidae</taxon>
        <taxon>Romanomermis</taxon>
    </lineage>
</organism>
<keyword evidence="1" id="KW-1185">Reference proteome</keyword>
<dbReference type="Proteomes" id="UP000887565">
    <property type="component" value="Unplaced"/>
</dbReference>
<proteinExistence type="predicted"/>
<evidence type="ECO:0000313" key="2">
    <source>
        <dbReference type="WBParaSite" id="nRc.2.0.1.t29784-RA"/>
    </source>
</evidence>
<evidence type="ECO:0000313" key="1">
    <source>
        <dbReference type="Proteomes" id="UP000887565"/>
    </source>
</evidence>
<accession>A0A915JUP3</accession>
<dbReference type="AlphaFoldDB" id="A0A915JUP3"/>
<dbReference type="WBParaSite" id="nRc.2.0.1.t29784-RA">
    <property type="protein sequence ID" value="nRc.2.0.1.t29784-RA"/>
    <property type="gene ID" value="nRc.2.0.1.g29784"/>
</dbReference>
<reference evidence="2" key="1">
    <citation type="submission" date="2022-11" db="UniProtKB">
        <authorList>
            <consortium name="WormBaseParasite"/>
        </authorList>
    </citation>
    <scope>IDENTIFICATION</scope>
</reference>
<name>A0A915JUP3_ROMCU</name>
<sequence length="248" mass="28359">MKEKYAEKRKNSTAVDLAAGLTRSGRKYCRGLSVGGADEGSDCDVAEAEIVVDVETSEDEVGAVEETVADEGTLEGEHIGPQHQLLLIDIQLDLGQKWILRTTTAKKIKSWHLCERKAQLTAGLDMIDMDHNQQAIAIWEDAASQIHQVAHDVLGETRLGKKFIDKQIWWWNEEVQVAVKEKKLALKAWHHSHTDGDYQQYKNLKSAHEHCITQLPFYFIWSQITFVHRKTKSRQLIQYVVDFIKLRL</sequence>
<protein>
    <submittedName>
        <fullName evidence="2">Uncharacterized protein</fullName>
    </submittedName>
</protein>